<evidence type="ECO:0000259" key="5">
    <source>
        <dbReference type="PROSITE" id="PS51843"/>
    </source>
</evidence>
<dbReference type="EMBL" id="CAJOBG010035509">
    <property type="protein sequence ID" value="CAF4370663.1"/>
    <property type="molecule type" value="Genomic_DNA"/>
</dbReference>
<dbReference type="InterPro" id="IPR050274">
    <property type="entry name" value="Nuclear_hormone_rcpt_NR2"/>
</dbReference>
<dbReference type="Gene3D" id="1.10.565.10">
    <property type="entry name" value="Retinoid X Receptor"/>
    <property type="match status" value="1"/>
</dbReference>
<name>A0A820MAK1_9BILA</name>
<keyword evidence="3" id="KW-0675">Receptor</keyword>
<reference evidence="6" key="1">
    <citation type="submission" date="2021-02" db="EMBL/GenBank/DDBJ databases">
        <authorList>
            <person name="Nowell W R."/>
        </authorList>
    </citation>
    <scope>NUCLEOTIDE SEQUENCE</scope>
</reference>
<proteinExistence type="predicted"/>
<sequence length="190" mass="21735">ILSLLQCSSMINLANILNSLLAKKLDSNEANKWFVLRRIQTLLFEFDRLHVTDVEYAYLKLMLVFNPINNTECTYDQIDAYRTLTYKELHDYISDRLVSTSYEEYCGDSERLGRLLLRLPSLSELDTSIIEELFFVGLIGSVQINKIIPCILKMDVTSSSSSKQASSSAHMMKYERNEQAQQQGLVSSSL</sequence>
<dbReference type="Pfam" id="PF00104">
    <property type="entry name" value="Hormone_recep"/>
    <property type="match status" value="1"/>
</dbReference>
<evidence type="ECO:0000256" key="4">
    <source>
        <dbReference type="SAM" id="MobiDB-lite"/>
    </source>
</evidence>
<accession>A0A820MAK1</accession>
<evidence type="ECO:0000256" key="1">
    <source>
        <dbReference type="ARBA" id="ARBA00023015"/>
    </source>
</evidence>
<feature type="non-terminal residue" evidence="6">
    <location>
        <position position="1"/>
    </location>
</feature>
<organism evidence="6 7">
    <name type="scientific">Rotaria magnacalcarata</name>
    <dbReference type="NCBI Taxonomy" id="392030"/>
    <lineage>
        <taxon>Eukaryota</taxon>
        <taxon>Metazoa</taxon>
        <taxon>Spiralia</taxon>
        <taxon>Gnathifera</taxon>
        <taxon>Rotifera</taxon>
        <taxon>Eurotatoria</taxon>
        <taxon>Bdelloidea</taxon>
        <taxon>Philodinida</taxon>
        <taxon>Philodinidae</taxon>
        <taxon>Rotaria</taxon>
    </lineage>
</organism>
<evidence type="ECO:0000313" key="7">
    <source>
        <dbReference type="Proteomes" id="UP000663866"/>
    </source>
</evidence>
<dbReference type="SUPFAM" id="SSF48508">
    <property type="entry name" value="Nuclear receptor ligand-binding domain"/>
    <property type="match status" value="1"/>
</dbReference>
<dbReference type="InterPro" id="IPR000536">
    <property type="entry name" value="Nucl_hrmn_rcpt_lig-bd"/>
</dbReference>
<dbReference type="AlphaFoldDB" id="A0A820MAK1"/>
<comment type="caution">
    <text evidence="6">The sequence shown here is derived from an EMBL/GenBank/DDBJ whole genome shotgun (WGS) entry which is preliminary data.</text>
</comment>
<keyword evidence="1" id="KW-0805">Transcription regulation</keyword>
<protein>
    <recommendedName>
        <fullName evidence="5">NR LBD domain-containing protein</fullName>
    </recommendedName>
</protein>
<dbReference type="Proteomes" id="UP000663866">
    <property type="component" value="Unassembled WGS sequence"/>
</dbReference>
<dbReference type="PANTHER" id="PTHR24083">
    <property type="entry name" value="NUCLEAR HORMONE RECEPTOR"/>
    <property type="match status" value="1"/>
</dbReference>
<feature type="domain" description="NR LBD" evidence="5">
    <location>
        <begin position="1"/>
        <end position="155"/>
    </location>
</feature>
<evidence type="ECO:0000313" key="6">
    <source>
        <dbReference type="EMBL" id="CAF4370663.1"/>
    </source>
</evidence>
<dbReference type="PROSITE" id="PS51843">
    <property type="entry name" value="NR_LBD"/>
    <property type="match status" value="1"/>
</dbReference>
<dbReference type="InterPro" id="IPR035500">
    <property type="entry name" value="NHR-like_dom_sf"/>
</dbReference>
<feature type="compositionally biased region" description="Polar residues" evidence="4">
    <location>
        <begin position="179"/>
        <end position="190"/>
    </location>
</feature>
<evidence type="ECO:0000256" key="3">
    <source>
        <dbReference type="ARBA" id="ARBA00023170"/>
    </source>
</evidence>
<feature type="region of interest" description="Disordered" evidence="4">
    <location>
        <begin position="167"/>
        <end position="190"/>
    </location>
</feature>
<keyword evidence="7" id="KW-1185">Reference proteome</keyword>
<gene>
    <name evidence="6" type="ORF">OVN521_LOCUS33455</name>
</gene>
<keyword evidence="2" id="KW-0804">Transcription</keyword>
<evidence type="ECO:0000256" key="2">
    <source>
        <dbReference type="ARBA" id="ARBA00023163"/>
    </source>
</evidence>